<feature type="signal peptide" evidence="6">
    <location>
        <begin position="1"/>
        <end position="16"/>
    </location>
</feature>
<dbReference type="InterPro" id="IPR023296">
    <property type="entry name" value="Glyco_hydro_beta-prop_sf"/>
</dbReference>
<comment type="caution">
    <text evidence="7">The sequence shown here is derived from an EMBL/GenBank/DDBJ whole genome shotgun (WGS) entry which is preliminary data.</text>
</comment>
<dbReference type="PANTHER" id="PTHR42812">
    <property type="entry name" value="BETA-XYLOSIDASE"/>
    <property type="match status" value="1"/>
</dbReference>
<organism evidence="7 8">
    <name type="scientific">Apiosordaria backusii</name>
    <dbReference type="NCBI Taxonomy" id="314023"/>
    <lineage>
        <taxon>Eukaryota</taxon>
        <taxon>Fungi</taxon>
        <taxon>Dikarya</taxon>
        <taxon>Ascomycota</taxon>
        <taxon>Pezizomycotina</taxon>
        <taxon>Sordariomycetes</taxon>
        <taxon>Sordariomycetidae</taxon>
        <taxon>Sordariales</taxon>
        <taxon>Lasiosphaeriaceae</taxon>
        <taxon>Apiosordaria</taxon>
    </lineage>
</organism>
<evidence type="ECO:0000256" key="4">
    <source>
        <dbReference type="PIRSR" id="PIRSR606710-2"/>
    </source>
</evidence>
<dbReference type="AlphaFoldDB" id="A0AA40BDW9"/>
<evidence type="ECO:0000256" key="1">
    <source>
        <dbReference type="ARBA" id="ARBA00009865"/>
    </source>
</evidence>
<evidence type="ECO:0000256" key="2">
    <source>
        <dbReference type="ARBA" id="ARBA00022801"/>
    </source>
</evidence>
<reference evidence="7" key="1">
    <citation type="submission" date="2023-06" db="EMBL/GenBank/DDBJ databases">
        <title>Genome-scale phylogeny and comparative genomics of the fungal order Sordariales.</title>
        <authorList>
            <consortium name="Lawrence Berkeley National Laboratory"/>
            <person name="Hensen N."/>
            <person name="Bonometti L."/>
            <person name="Westerberg I."/>
            <person name="Brannstrom I.O."/>
            <person name="Guillou S."/>
            <person name="Cros-Aarteil S."/>
            <person name="Calhoun S."/>
            <person name="Haridas S."/>
            <person name="Kuo A."/>
            <person name="Mondo S."/>
            <person name="Pangilinan J."/>
            <person name="Riley R."/>
            <person name="Labutti K."/>
            <person name="Andreopoulos B."/>
            <person name="Lipzen A."/>
            <person name="Chen C."/>
            <person name="Yanf M."/>
            <person name="Daum C."/>
            <person name="Ng V."/>
            <person name="Clum A."/>
            <person name="Steindorff A."/>
            <person name="Ohm R."/>
            <person name="Martin F."/>
            <person name="Silar P."/>
            <person name="Natvig D."/>
            <person name="Lalanne C."/>
            <person name="Gautier V."/>
            <person name="Ament-Velasquez S.L."/>
            <person name="Kruys A."/>
            <person name="Hutchinson M.I."/>
            <person name="Powell A.J."/>
            <person name="Barry K."/>
            <person name="Miller A.N."/>
            <person name="Grigoriev I.V."/>
            <person name="Debuchy R."/>
            <person name="Gladieux P."/>
            <person name="Thoren M.H."/>
            <person name="Johannesson H."/>
        </authorList>
    </citation>
    <scope>NUCLEOTIDE SEQUENCE</scope>
    <source>
        <strain evidence="7">CBS 540.89</strain>
    </source>
</reference>
<dbReference type="GO" id="GO:0004553">
    <property type="term" value="F:hydrolase activity, hydrolyzing O-glycosyl compounds"/>
    <property type="evidence" value="ECO:0007669"/>
    <property type="project" value="InterPro"/>
</dbReference>
<dbReference type="SUPFAM" id="SSF75005">
    <property type="entry name" value="Arabinanase/levansucrase/invertase"/>
    <property type="match status" value="1"/>
</dbReference>
<keyword evidence="3 5" id="KW-0326">Glycosidase</keyword>
<dbReference type="EMBL" id="JAUKTV010000008">
    <property type="protein sequence ID" value="KAK0732496.1"/>
    <property type="molecule type" value="Genomic_DNA"/>
</dbReference>
<evidence type="ECO:0000313" key="7">
    <source>
        <dbReference type="EMBL" id="KAK0732496.1"/>
    </source>
</evidence>
<dbReference type="Gene3D" id="2.115.10.20">
    <property type="entry name" value="Glycosyl hydrolase domain, family 43"/>
    <property type="match status" value="1"/>
</dbReference>
<dbReference type="Pfam" id="PF04616">
    <property type="entry name" value="Glyco_hydro_43"/>
    <property type="match status" value="1"/>
</dbReference>
<dbReference type="GO" id="GO:0005975">
    <property type="term" value="P:carbohydrate metabolic process"/>
    <property type="evidence" value="ECO:0007669"/>
    <property type="project" value="InterPro"/>
</dbReference>
<protein>
    <submittedName>
        <fullName evidence="7">Glycosyl hydrolase</fullName>
    </submittedName>
</protein>
<dbReference type="InterPro" id="IPR051795">
    <property type="entry name" value="Glycosyl_Hydrlase_43"/>
</dbReference>
<feature type="site" description="Important for catalytic activity, responsible for pKa modulation of the active site Glu and correct orientation of both the proton donor and substrate" evidence="4">
    <location>
        <position position="155"/>
    </location>
</feature>
<evidence type="ECO:0000256" key="6">
    <source>
        <dbReference type="SAM" id="SignalP"/>
    </source>
</evidence>
<keyword evidence="2 5" id="KW-0378">Hydrolase</keyword>
<dbReference type="PANTHER" id="PTHR42812:SF5">
    <property type="entry name" value="ENDO-ARABINASE"/>
    <property type="match status" value="1"/>
</dbReference>
<keyword evidence="6" id="KW-0732">Signal</keyword>
<comment type="similarity">
    <text evidence="1 5">Belongs to the glycosyl hydrolase 43 family.</text>
</comment>
<name>A0AA40BDW9_9PEZI</name>
<proteinExistence type="inferred from homology"/>
<sequence>MIFLLFLLSLPSRVLSAPRAALGNLDFPDPSITFDPVTSKWYAFATSGNTNNVQVASSPSFPSFTSAGARWTYLSKLDLLPTPGDWVNDTLPLIWAPDIHYIEPSKAYVMYYSGLLSGSPYHCIGVAVSRTSILGPYTAHPTPFACPDHDGGAIDSSGFLDTETNKRYVIYKVDGSAKGKGGPCGNGDKPGFPTPFKLQEVDITDGFTPIGPATTILDRIPDIDGPLIEAPSLVKTKKEGKYVLFYSSHCYNTLDYDVRYAVAEDIKGPWKRMGELIGRETQDYGFAAPGGRVRCRGRGGDGVSC</sequence>
<evidence type="ECO:0000256" key="3">
    <source>
        <dbReference type="ARBA" id="ARBA00023295"/>
    </source>
</evidence>
<evidence type="ECO:0000313" key="8">
    <source>
        <dbReference type="Proteomes" id="UP001172159"/>
    </source>
</evidence>
<feature type="chain" id="PRO_5041373070" evidence="6">
    <location>
        <begin position="17"/>
        <end position="305"/>
    </location>
</feature>
<dbReference type="Proteomes" id="UP001172159">
    <property type="component" value="Unassembled WGS sequence"/>
</dbReference>
<accession>A0AA40BDW9</accession>
<evidence type="ECO:0000256" key="5">
    <source>
        <dbReference type="RuleBase" id="RU361187"/>
    </source>
</evidence>
<gene>
    <name evidence="7" type="ORF">B0T21DRAFT_349498</name>
</gene>
<keyword evidence="8" id="KW-1185">Reference proteome</keyword>
<dbReference type="InterPro" id="IPR006710">
    <property type="entry name" value="Glyco_hydro_43"/>
</dbReference>
<dbReference type="CDD" id="cd08999">
    <property type="entry name" value="GH43_ABN-like"/>
    <property type="match status" value="1"/>
</dbReference>